<evidence type="ECO:0000256" key="1">
    <source>
        <dbReference type="ARBA" id="ARBA00022491"/>
    </source>
</evidence>
<dbReference type="Proteomes" id="UP000619536">
    <property type="component" value="Unassembled WGS sequence"/>
</dbReference>
<comment type="caution">
    <text evidence="6">The sequence shown here is derived from an EMBL/GenBank/DDBJ whole genome shotgun (WGS) entry which is preliminary data.</text>
</comment>
<dbReference type="Pfam" id="PF00356">
    <property type="entry name" value="LacI"/>
    <property type="match status" value="1"/>
</dbReference>
<accession>A0A8J3APD9</accession>
<dbReference type="InterPro" id="IPR001761">
    <property type="entry name" value="Peripla_BP/Lac1_sug-bd_dom"/>
</dbReference>
<feature type="domain" description="HTH lacI-type" evidence="5">
    <location>
        <begin position="2"/>
        <end position="56"/>
    </location>
</feature>
<dbReference type="InterPro" id="IPR028082">
    <property type="entry name" value="Peripla_BP_I"/>
</dbReference>
<dbReference type="CDD" id="cd06291">
    <property type="entry name" value="PBP1_Qymf-like"/>
    <property type="match status" value="1"/>
</dbReference>
<evidence type="ECO:0000256" key="3">
    <source>
        <dbReference type="ARBA" id="ARBA00023125"/>
    </source>
</evidence>
<gene>
    <name evidence="6" type="ORF">GCM10007377_08810</name>
</gene>
<dbReference type="EMBL" id="BMDH01000002">
    <property type="protein sequence ID" value="GGI14013.1"/>
    <property type="molecule type" value="Genomic_DNA"/>
</dbReference>
<dbReference type="Pfam" id="PF00532">
    <property type="entry name" value="Peripla_BP_1"/>
    <property type="match status" value="1"/>
</dbReference>
<dbReference type="CDD" id="cd01392">
    <property type="entry name" value="HTH_LacI"/>
    <property type="match status" value="1"/>
</dbReference>
<evidence type="ECO:0000259" key="5">
    <source>
        <dbReference type="PROSITE" id="PS50932"/>
    </source>
</evidence>
<sequence>MVGMRDVAKRAGVSVSTVSLVVNRTGYVSDAMRERVEKAMRELSYIPNELARNLYHDRTNLIGLIVPTIRHPFFAELTIHIQHALAQRGLRTMLCSTHDEENGEATYVDMLRRHMMDGIIMCAHTAHDPDYWTSINRPIVAFDRYIADGIPSIGSDHEQGGRIVADLLIRSGAKHVVMVGGPREQFYDRVDASGTRTSTTTFPTVRYYMTLEKLLSEAGIHHEYVAAGDVSEMAEYGKAMHWVCERVADGAFGGETIDAVVSSDLGAAYCVQEALRMGLEIPDQLQVISYDGTYIAHTAGMRITTVAQDLSTLGTLLVEQISSSIDRQHAVDNKTADNNKPAENGIAGNNKHIDHNSIANGSTLIDIADSNNASPSATSELTHDSLINATMHQLAFNHDSLPLDAASVPTLMDILVPVTLQEGETTK</sequence>
<evidence type="ECO:0000256" key="4">
    <source>
        <dbReference type="ARBA" id="ARBA00023163"/>
    </source>
</evidence>
<evidence type="ECO:0000313" key="7">
    <source>
        <dbReference type="Proteomes" id="UP000619536"/>
    </source>
</evidence>
<protein>
    <submittedName>
        <fullName evidence="6">LacI family transcriptional regulator</fullName>
    </submittedName>
</protein>
<dbReference type="PROSITE" id="PS00356">
    <property type="entry name" value="HTH_LACI_1"/>
    <property type="match status" value="1"/>
</dbReference>
<dbReference type="Gene3D" id="3.40.50.2300">
    <property type="match status" value="2"/>
</dbReference>
<name>A0A8J3APD9_9BIFI</name>
<dbReference type="PANTHER" id="PTHR30146:SF95">
    <property type="entry name" value="RIBOSE OPERON REPRESSOR"/>
    <property type="match status" value="1"/>
</dbReference>
<dbReference type="GO" id="GO:0000976">
    <property type="term" value="F:transcription cis-regulatory region binding"/>
    <property type="evidence" value="ECO:0007669"/>
    <property type="project" value="TreeGrafter"/>
</dbReference>
<organism evidence="6 7">
    <name type="scientific">Galliscardovia ingluviei</name>
    <dbReference type="NCBI Taxonomy" id="1769422"/>
    <lineage>
        <taxon>Bacteria</taxon>
        <taxon>Bacillati</taxon>
        <taxon>Actinomycetota</taxon>
        <taxon>Actinomycetes</taxon>
        <taxon>Bifidobacteriales</taxon>
        <taxon>Bifidobacteriaceae</taxon>
        <taxon>Galliscardovia</taxon>
    </lineage>
</organism>
<dbReference type="AlphaFoldDB" id="A0A8J3APD9"/>
<keyword evidence="3" id="KW-0238">DNA-binding</keyword>
<reference evidence="6" key="2">
    <citation type="submission" date="2020-09" db="EMBL/GenBank/DDBJ databases">
        <authorList>
            <person name="Sun Q."/>
            <person name="Sedlacek I."/>
        </authorList>
    </citation>
    <scope>NUCLEOTIDE SEQUENCE</scope>
    <source>
        <strain evidence="6">CCM 8606</strain>
    </source>
</reference>
<keyword evidence="1" id="KW-0678">Repressor</keyword>
<dbReference type="SMART" id="SM00354">
    <property type="entry name" value="HTH_LACI"/>
    <property type="match status" value="1"/>
</dbReference>
<proteinExistence type="predicted"/>
<reference evidence="6" key="1">
    <citation type="journal article" date="2014" name="Int. J. Syst. Evol. Microbiol.">
        <title>Complete genome sequence of Corynebacterium casei LMG S-19264T (=DSM 44701T), isolated from a smear-ripened cheese.</title>
        <authorList>
            <consortium name="US DOE Joint Genome Institute (JGI-PGF)"/>
            <person name="Walter F."/>
            <person name="Albersmeier A."/>
            <person name="Kalinowski J."/>
            <person name="Ruckert C."/>
        </authorList>
    </citation>
    <scope>NUCLEOTIDE SEQUENCE</scope>
    <source>
        <strain evidence="6">CCM 8606</strain>
    </source>
</reference>
<dbReference type="GO" id="GO:0003700">
    <property type="term" value="F:DNA-binding transcription factor activity"/>
    <property type="evidence" value="ECO:0007669"/>
    <property type="project" value="TreeGrafter"/>
</dbReference>
<evidence type="ECO:0000313" key="6">
    <source>
        <dbReference type="EMBL" id="GGI14013.1"/>
    </source>
</evidence>
<dbReference type="Gene3D" id="1.10.260.40">
    <property type="entry name" value="lambda repressor-like DNA-binding domains"/>
    <property type="match status" value="1"/>
</dbReference>
<dbReference type="PANTHER" id="PTHR30146">
    <property type="entry name" value="LACI-RELATED TRANSCRIPTIONAL REPRESSOR"/>
    <property type="match status" value="1"/>
</dbReference>
<evidence type="ECO:0000256" key="2">
    <source>
        <dbReference type="ARBA" id="ARBA00023015"/>
    </source>
</evidence>
<keyword evidence="2" id="KW-0805">Transcription regulation</keyword>
<dbReference type="PROSITE" id="PS50932">
    <property type="entry name" value="HTH_LACI_2"/>
    <property type="match status" value="1"/>
</dbReference>
<dbReference type="SUPFAM" id="SSF53822">
    <property type="entry name" value="Periplasmic binding protein-like I"/>
    <property type="match status" value="1"/>
</dbReference>
<dbReference type="SUPFAM" id="SSF47413">
    <property type="entry name" value="lambda repressor-like DNA-binding domains"/>
    <property type="match status" value="1"/>
</dbReference>
<dbReference type="InterPro" id="IPR010982">
    <property type="entry name" value="Lambda_DNA-bd_dom_sf"/>
</dbReference>
<keyword evidence="7" id="KW-1185">Reference proteome</keyword>
<dbReference type="InterPro" id="IPR000843">
    <property type="entry name" value="HTH_LacI"/>
</dbReference>
<keyword evidence="4" id="KW-0804">Transcription</keyword>